<dbReference type="VEuPathDB" id="MicrosporidiaDB:H312_03544"/>
<dbReference type="AlphaFoldDB" id="A0A059EWH3"/>
<evidence type="ECO:0000313" key="2">
    <source>
        <dbReference type="Proteomes" id="UP000030655"/>
    </source>
</evidence>
<feature type="non-terminal residue" evidence="1">
    <location>
        <position position="1"/>
    </location>
</feature>
<protein>
    <submittedName>
        <fullName evidence="1">Uncharacterized protein</fullName>
    </submittedName>
</protein>
<name>A0A059EWH3_9MICR</name>
<gene>
    <name evidence="1" type="ORF">H312_03544</name>
</gene>
<dbReference type="EMBL" id="KK365393">
    <property type="protein sequence ID" value="KCZ79074.1"/>
    <property type="molecule type" value="Genomic_DNA"/>
</dbReference>
<accession>A0A059EWH3</accession>
<organism evidence="1 2">
    <name type="scientific">Anncaliia algerae PRA339</name>
    <dbReference type="NCBI Taxonomy" id="1288291"/>
    <lineage>
        <taxon>Eukaryota</taxon>
        <taxon>Fungi</taxon>
        <taxon>Fungi incertae sedis</taxon>
        <taxon>Microsporidia</taxon>
        <taxon>Tubulinosematoidea</taxon>
        <taxon>Tubulinosematidae</taxon>
        <taxon>Anncaliia</taxon>
    </lineage>
</organism>
<keyword evidence="2" id="KW-1185">Reference proteome</keyword>
<evidence type="ECO:0000313" key="1">
    <source>
        <dbReference type="EMBL" id="KCZ79074.1"/>
    </source>
</evidence>
<proteinExistence type="predicted"/>
<reference evidence="1 2" key="2">
    <citation type="submission" date="2014-03" db="EMBL/GenBank/DDBJ databases">
        <title>The Genome Sequence of Anncaliia algerae insect isolate PRA339.</title>
        <authorList>
            <consortium name="The Broad Institute Genome Sequencing Platform"/>
            <consortium name="The Broad Institute Genome Sequencing Center for Infectious Disease"/>
            <person name="Cuomo C."/>
            <person name="Becnel J."/>
            <person name="Sanscrainte N."/>
            <person name="Walker B."/>
            <person name="Young S.K."/>
            <person name="Zeng Q."/>
            <person name="Gargeya S."/>
            <person name="Fitzgerald M."/>
            <person name="Haas B."/>
            <person name="Abouelleil A."/>
            <person name="Alvarado L."/>
            <person name="Arachchi H.M."/>
            <person name="Berlin A.M."/>
            <person name="Chapman S.B."/>
            <person name="Dewar J."/>
            <person name="Goldberg J."/>
            <person name="Griggs A."/>
            <person name="Gujja S."/>
            <person name="Hansen M."/>
            <person name="Howarth C."/>
            <person name="Imamovic A."/>
            <person name="Larimer J."/>
            <person name="McCowan C."/>
            <person name="Murphy C."/>
            <person name="Neiman D."/>
            <person name="Pearson M."/>
            <person name="Priest M."/>
            <person name="Roberts A."/>
            <person name="Saif S."/>
            <person name="Shea T."/>
            <person name="Sisk P."/>
            <person name="Sykes S."/>
            <person name="Wortman J."/>
            <person name="Nusbaum C."/>
            <person name="Birren B."/>
        </authorList>
    </citation>
    <scope>NUCLEOTIDE SEQUENCE [LARGE SCALE GENOMIC DNA]</scope>
    <source>
        <strain evidence="1 2">PRA339</strain>
    </source>
</reference>
<sequence>KELEDKLIQMNKEETIAFLMNNNYLLKEFKCSFCLEYAIYSKYKKIKTDSHRDALTKNVIIIKNIFHFASIHSLKDSFVIFLLF</sequence>
<dbReference type="Proteomes" id="UP000030655">
    <property type="component" value="Unassembled WGS sequence"/>
</dbReference>
<reference evidence="2" key="1">
    <citation type="submission" date="2013-02" db="EMBL/GenBank/DDBJ databases">
        <authorList>
            <consortium name="The Broad Institute Genome Sequencing Platform"/>
            <person name="Cuomo C."/>
            <person name="Becnel J."/>
            <person name="Sanscrainte N."/>
            <person name="Walker B."/>
            <person name="Young S.K."/>
            <person name="Zeng Q."/>
            <person name="Gargeya S."/>
            <person name="Fitzgerald M."/>
            <person name="Haas B."/>
            <person name="Abouelleil A."/>
            <person name="Alvarado L."/>
            <person name="Arachchi H.M."/>
            <person name="Berlin A.M."/>
            <person name="Chapman S.B."/>
            <person name="Dewar J."/>
            <person name="Goldberg J."/>
            <person name="Griggs A."/>
            <person name="Gujja S."/>
            <person name="Hansen M."/>
            <person name="Howarth C."/>
            <person name="Imamovic A."/>
            <person name="Larimer J."/>
            <person name="McCowan C."/>
            <person name="Murphy C."/>
            <person name="Neiman D."/>
            <person name="Pearson M."/>
            <person name="Priest M."/>
            <person name="Roberts A."/>
            <person name="Saif S."/>
            <person name="Shea T."/>
            <person name="Sisk P."/>
            <person name="Sykes S."/>
            <person name="Wortman J."/>
            <person name="Nusbaum C."/>
            <person name="Birren B."/>
        </authorList>
    </citation>
    <scope>NUCLEOTIDE SEQUENCE [LARGE SCALE GENOMIC DNA]</scope>
    <source>
        <strain evidence="2">PRA339</strain>
    </source>
</reference>
<dbReference type="HOGENOM" id="CLU_2533506_0_0_1"/>